<accession>A0A4W3GIR6</accession>
<reference evidence="2" key="4">
    <citation type="submission" date="2025-08" db="UniProtKB">
        <authorList>
            <consortium name="Ensembl"/>
        </authorList>
    </citation>
    <scope>IDENTIFICATION</scope>
</reference>
<reference evidence="3" key="1">
    <citation type="journal article" date="2006" name="Science">
        <title>Ancient noncoding elements conserved in the human genome.</title>
        <authorList>
            <person name="Venkatesh B."/>
            <person name="Kirkness E.F."/>
            <person name="Loh Y.H."/>
            <person name="Halpern A.L."/>
            <person name="Lee A.P."/>
            <person name="Johnson J."/>
            <person name="Dandona N."/>
            <person name="Viswanathan L.D."/>
            <person name="Tay A."/>
            <person name="Venter J.C."/>
            <person name="Strausberg R.L."/>
            <person name="Brenner S."/>
        </authorList>
    </citation>
    <scope>NUCLEOTIDE SEQUENCE [LARGE SCALE GENOMIC DNA]</scope>
</reference>
<name>A0A4W3GIR6_CALMI</name>
<dbReference type="InterPro" id="IPR003959">
    <property type="entry name" value="ATPase_AAA_core"/>
</dbReference>
<dbReference type="PANTHER" id="PTHR14690">
    <property type="entry name" value="IQ MOTIF CONTAINING WITH AAA DOMAIN 1"/>
    <property type="match status" value="1"/>
</dbReference>
<dbReference type="OMA" id="VKCIAPA"/>
<proteinExistence type="predicted"/>
<evidence type="ECO:0000313" key="2">
    <source>
        <dbReference type="Ensembl" id="ENSCMIP00000003231.1"/>
    </source>
</evidence>
<dbReference type="GO" id="GO:0005524">
    <property type="term" value="F:ATP binding"/>
    <property type="evidence" value="ECO:0007669"/>
    <property type="project" value="InterPro"/>
</dbReference>
<dbReference type="InterPro" id="IPR052267">
    <property type="entry name" value="N-DRC_Component"/>
</dbReference>
<dbReference type="Gene3D" id="3.40.50.300">
    <property type="entry name" value="P-loop containing nucleotide triphosphate hydrolases"/>
    <property type="match status" value="1"/>
</dbReference>
<dbReference type="Proteomes" id="UP000314986">
    <property type="component" value="Unassembled WGS sequence"/>
</dbReference>
<reference evidence="3" key="2">
    <citation type="journal article" date="2007" name="PLoS Biol.">
        <title>Survey sequencing and comparative analysis of the elephant shark (Callorhinchus milii) genome.</title>
        <authorList>
            <person name="Venkatesh B."/>
            <person name="Kirkness E.F."/>
            <person name="Loh Y.H."/>
            <person name="Halpern A.L."/>
            <person name="Lee A.P."/>
            <person name="Johnson J."/>
            <person name="Dandona N."/>
            <person name="Viswanathan L.D."/>
            <person name="Tay A."/>
            <person name="Venter J.C."/>
            <person name="Strausberg R.L."/>
            <person name="Brenner S."/>
        </authorList>
    </citation>
    <scope>NUCLEOTIDE SEQUENCE [LARGE SCALE GENOMIC DNA]</scope>
</reference>
<dbReference type="AlphaFoldDB" id="A0A4W3GIR6"/>
<dbReference type="PANTHER" id="PTHR14690:SF10">
    <property type="entry name" value="IQ AND AAA DOMAIN-CONTAINING PROTEIN-LIKE"/>
    <property type="match status" value="1"/>
</dbReference>
<evidence type="ECO:0000313" key="3">
    <source>
        <dbReference type="Proteomes" id="UP000314986"/>
    </source>
</evidence>
<sequence length="134" mass="14735">MELIEEGLLKEIHNIPLADFVGDYSYLGSTLMQSNIEPMPSLFDIKQLITMYAVLPLGSQTLHERAPLVKSMLLVGPVGVGKKTLVHAICTETCATLFDLSVNNVANKYPGKSGLHMMLHLVFKVQTALPQRSL</sequence>
<dbReference type="GO" id="GO:0016887">
    <property type="term" value="F:ATP hydrolysis activity"/>
    <property type="evidence" value="ECO:0007669"/>
    <property type="project" value="InterPro"/>
</dbReference>
<dbReference type="GeneTree" id="ENSGT00940000154067"/>
<organism evidence="2 3">
    <name type="scientific">Callorhinchus milii</name>
    <name type="common">Ghost shark</name>
    <dbReference type="NCBI Taxonomy" id="7868"/>
    <lineage>
        <taxon>Eukaryota</taxon>
        <taxon>Metazoa</taxon>
        <taxon>Chordata</taxon>
        <taxon>Craniata</taxon>
        <taxon>Vertebrata</taxon>
        <taxon>Chondrichthyes</taxon>
        <taxon>Holocephali</taxon>
        <taxon>Chimaeriformes</taxon>
        <taxon>Callorhinchidae</taxon>
        <taxon>Callorhinchus</taxon>
    </lineage>
</organism>
<protein>
    <submittedName>
        <fullName evidence="2">IQ and AAA domain-containing protein 1-like</fullName>
    </submittedName>
</protein>
<feature type="domain" description="ATPase AAA-type core" evidence="1">
    <location>
        <begin position="72"/>
        <end position="113"/>
    </location>
</feature>
<keyword evidence="3" id="KW-1185">Reference proteome</keyword>
<dbReference type="Ensembl" id="ENSCMIT00000003353.1">
    <property type="protein sequence ID" value="ENSCMIP00000003231.1"/>
    <property type="gene ID" value="ENSCMIG00000001927.1"/>
</dbReference>
<dbReference type="SUPFAM" id="SSF52540">
    <property type="entry name" value="P-loop containing nucleoside triphosphate hydrolases"/>
    <property type="match status" value="1"/>
</dbReference>
<dbReference type="Pfam" id="PF00004">
    <property type="entry name" value="AAA"/>
    <property type="match status" value="1"/>
</dbReference>
<reference evidence="2" key="5">
    <citation type="submission" date="2025-09" db="UniProtKB">
        <authorList>
            <consortium name="Ensembl"/>
        </authorList>
    </citation>
    <scope>IDENTIFICATION</scope>
</reference>
<reference evidence="3" key="3">
    <citation type="journal article" date="2014" name="Nature">
        <title>Elephant shark genome provides unique insights into gnathostome evolution.</title>
        <authorList>
            <consortium name="International Elephant Shark Genome Sequencing Consortium"/>
            <person name="Venkatesh B."/>
            <person name="Lee A.P."/>
            <person name="Ravi V."/>
            <person name="Maurya A.K."/>
            <person name="Lian M.M."/>
            <person name="Swann J.B."/>
            <person name="Ohta Y."/>
            <person name="Flajnik M.F."/>
            <person name="Sutoh Y."/>
            <person name="Kasahara M."/>
            <person name="Hoon S."/>
            <person name="Gangu V."/>
            <person name="Roy S.W."/>
            <person name="Irimia M."/>
            <person name="Korzh V."/>
            <person name="Kondrychyn I."/>
            <person name="Lim Z.W."/>
            <person name="Tay B.H."/>
            <person name="Tohari S."/>
            <person name="Kong K.W."/>
            <person name="Ho S."/>
            <person name="Lorente-Galdos B."/>
            <person name="Quilez J."/>
            <person name="Marques-Bonet T."/>
            <person name="Raney B.J."/>
            <person name="Ingham P.W."/>
            <person name="Tay A."/>
            <person name="Hillier L.W."/>
            <person name="Minx P."/>
            <person name="Boehm T."/>
            <person name="Wilson R.K."/>
            <person name="Brenner S."/>
            <person name="Warren W.C."/>
        </authorList>
    </citation>
    <scope>NUCLEOTIDE SEQUENCE [LARGE SCALE GENOMIC DNA]</scope>
</reference>
<dbReference type="InterPro" id="IPR027417">
    <property type="entry name" value="P-loop_NTPase"/>
</dbReference>
<evidence type="ECO:0000259" key="1">
    <source>
        <dbReference type="Pfam" id="PF00004"/>
    </source>
</evidence>